<keyword evidence="9" id="KW-1185">Reference proteome</keyword>
<proteinExistence type="inferred from homology"/>
<dbReference type="GO" id="GO:0009308">
    <property type="term" value="P:amine metabolic process"/>
    <property type="evidence" value="ECO:0007669"/>
    <property type="project" value="UniProtKB-UniRule"/>
</dbReference>
<dbReference type="InterPro" id="IPR015798">
    <property type="entry name" value="Cu_amine_oxidase_C"/>
</dbReference>
<accession>A0A5N6PFF3</accession>
<dbReference type="InterPro" id="IPR036460">
    <property type="entry name" value="Cu_amine_oxidase_C_sf"/>
</dbReference>
<dbReference type="InterPro" id="IPR000269">
    <property type="entry name" value="Cu_amine_oxidase"/>
</dbReference>
<dbReference type="SUPFAM" id="SSF49998">
    <property type="entry name" value="Amine oxidase catalytic domain"/>
    <property type="match status" value="2"/>
</dbReference>
<dbReference type="EC" id="1.4.3.-" evidence="6"/>
<dbReference type="Pfam" id="PF01179">
    <property type="entry name" value="Cu_amine_oxid"/>
    <property type="match status" value="2"/>
</dbReference>
<evidence type="ECO:0000256" key="4">
    <source>
        <dbReference type="ARBA" id="ARBA00023002"/>
    </source>
</evidence>
<dbReference type="PROSITE" id="PS01165">
    <property type="entry name" value="COPPER_AMINE_OXID_2"/>
    <property type="match status" value="1"/>
</dbReference>
<comment type="cofactor">
    <cofactor evidence="6">
        <name>Cu cation</name>
        <dbReference type="ChEBI" id="CHEBI:23378"/>
    </cofactor>
    <text evidence="6">Contains 1 topaquinone per subunit.</text>
</comment>
<evidence type="ECO:0000256" key="5">
    <source>
        <dbReference type="ARBA" id="ARBA00023008"/>
    </source>
</evidence>
<dbReference type="EMBL" id="SZYD01000004">
    <property type="protein sequence ID" value="KAD6453460.1"/>
    <property type="molecule type" value="Genomic_DNA"/>
</dbReference>
<dbReference type="Proteomes" id="UP000326396">
    <property type="component" value="Linkage Group LG12"/>
</dbReference>
<dbReference type="GO" id="GO:0005507">
    <property type="term" value="F:copper ion binding"/>
    <property type="evidence" value="ECO:0007669"/>
    <property type="project" value="InterPro"/>
</dbReference>
<feature type="domain" description="Copper amine oxidase catalytic" evidence="7">
    <location>
        <begin position="176"/>
        <end position="231"/>
    </location>
</feature>
<comment type="similarity">
    <text evidence="1 6">Belongs to the copper/topaquinone oxidase family.</text>
</comment>
<comment type="PTM">
    <text evidence="6">Topaquinone (TPQ) is generated by copper-dependent autoxidation of a specific tyrosyl residue.</text>
</comment>
<dbReference type="SUPFAM" id="SSF54416">
    <property type="entry name" value="Amine oxidase N-terminal region"/>
    <property type="match status" value="1"/>
</dbReference>
<keyword evidence="4 6" id="KW-0560">Oxidoreductase</keyword>
<dbReference type="PANTHER" id="PTHR10638">
    <property type="entry name" value="COPPER AMINE OXIDASE"/>
    <property type="match status" value="1"/>
</dbReference>
<keyword evidence="3 6" id="KW-0801">TPQ</keyword>
<reference evidence="8 9" key="1">
    <citation type="submission" date="2019-05" db="EMBL/GenBank/DDBJ databases">
        <title>Mikania micrantha, genome provides insights into the molecular mechanism of rapid growth.</title>
        <authorList>
            <person name="Liu B."/>
        </authorList>
    </citation>
    <scope>NUCLEOTIDE SEQUENCE [LARGE SCALE GENOMIC DNA]</scope>
    <source>
        <strain evidence="8">NLD-2019</strain>
        <tissue evidence="8">Leaf</tissue>
    </source>
</reference>
<dbReference type="GO" id="GO:0008131">
    <property type="term" value="F:primary methylamine oxidase activity"/>
    <property type="evidence" value="ECO:0007669"/>
    <property type="project" value="InterPro"/>
</dbReference>
<evidence type="ECO:0000313" key="9">
    <source>
        <dbReference type="Proteomes" id="UP000326396"/>
    </source>
</evidence>
<protein>
    <recommendedName>
        <fullName evidence="6">Amine oxidase</fullName>
        <ecNumber evidence="6">1.4.3.-</ecNumber>
    </recommendedName>
</protein>
<feature type="domain" description="Copper amine oxidase catalytic" evidence="7">
    <location>
        <begin position="48"/>
        <end position="156"/>
    </location>
</feature>
<evidence type="ECO:0000256" key="6">
    <source>
        <dbReference type="RuleBase" id="RU000672"/>
    </source>
</evidence>
<dbReference type="OrthoDB" id="5379943at2759"/>
<keyword evidence="2 6" id="KW-0479">Metal-binding</keyword>
<dbReference type="AlphaFoldDB" id="A0A5N6PFF3"/>
<dbReference type="Gene3D" id="2.70.98.20">
    <property type="entry name" value="Copper amine oxidase, catalytic domain"/>
    <property type="match status" value="2"/>
</dbReference>
<dbReference type="PANTHER" id="PTHR10638:SF69">
    <property type="entry name" value="AMINE OXIDASE [COPPER-CONTAINING] GAMMA 1-RELATED"/>
    <property type="match status" value="1"/>
</dbReference>
<gene>
    <name evidence="8" type="ORF">E3N88_08165</name>
</gene>
<name>A0A5N6PFF3_9ASTR</name>
<evidence type="ECO:0000256" key="1">
    <source>
        <dbReference type="ARBA" id="ARBA00007983"/>
    </source>
</evidence>
<evidence type="ECO:0000313" key="8">
    <source>
        <dbReference type="EMBL" id="KAD6453460.1"/>
    </source>
</evidence>
<comment type="caution">
    <text evidence="8">The sequence shown here is derived from an EMBL/GenBank/DDBJ whole genome shotgun (WGS) entry which is preliminary data.</text>
</comment>
<evidence type="ECO:0000259" key="7">
    <source>
        <dbReference type="Pfam" id="PF01179"/>
    </source>
</evidence>
<dbReference type="GO" id="GO:0048038">
    <property type="term" value="F:quinone binding"/>
    <property type="evidence" value="ECO:0007669"/>
    <property type="project" value="InterPro"/>
</dbReference>
<keyword evidence="5 6" id="KW-0186">Copper</keyword>
<evidence type="ECO:0000256" key="3">
    <source>
        <dbReference type="ARBA" id="ARBA00022772"/>
    </source>
</evidence>
<sequence length="251" mass="28923">MLTTDNQTTALNVLYSSMKFNNSIIARGVDFKDLVCGCSSPGWFGTYEEGKWIVKAKIRAENGEYGSVMYKGFASEVYVPYMDPDQDWYFKTYMDAGKYRLGATAMSLGELNDCPRYAYYMDGVFASADGRPYIQPNMIYIFERYAGDIDWRHSEIPVMGFDLVVFWYLKAKEIDATWSARNLEIENKDIVLWYTLGFHHIPCQEDFPLMPVVSSSFERKPVNFFDRNPILNARPTFEKDLPVCFATASSY</sequence>
<dbReference type="InterPro" id="IPR049947">
    <property type="entry name" value="Cu_Am_Ox_Cu-bd"/>
</dbReference>
<evidence type="ECO:0000256" key="2">
    <source>
        <dbReference type="ARBA" id="ARBA00022723"/>
    </source>
</evidence>
<organism evidence="8 9">
    <name type="scientific">Mikania micrantha</name>
    <name type="common">bitter vine</name>
    <dbReference type="NCBI Taxonomy" id="192012"/>
    <lineage>
        <taxon>Eukaryota</taxon>
        <taxon>Viridiplantae</taxon>
        <taxon>Streptophyta</taxon>
        <taxon>Embryophyta</taxon>
        <taxon>Tracheophyta</taxon>
        <taxon>Spermatophyta</taxon>
        <taxon>Magnoliopsida</taxon>
        <taxon>eudicotyledons</taxon>
        <taxon>Gunneridae</taxon>
        <taxon>Pentapetalae</taxon>
        <taxon>asterids</taxon>
        <taxon>campanulids</taxon>
        <taxon>Asterales</taxon>
        <taxon>Asteraceae</taxon>
        <taxon>Asteroideae</taxon>
        <taxon>Heliantheae alliance</taxon>
        <taxon>Eupatorieae</taxon>
        <taxon>Mikania</taxon>
    </lineage>
</organism>
<dbReference type="InterPro" id="IPR016182">
    <property type="entry name" value="Cu_amine_oxidase_N-reg"/>
</dbReference>